<accession>A0A7X2IM86</accession>
<evidence type="ECO:0000256" key="3">
    <source>
        <dbReference type="SAM" id="SignalP"/>
    </source>
</evidence>
<dbReference type="PROSITE" id="PS51820">
    <property type="entry name" value="PA14"/>
    <property type="match status" value="1"/>
</dbReference>
<gene>
    <name evidence="5" type="ORF">GJ700_12935</name>
</gene>
<dbReference type="SUPFAM" id="SSF53474">
    <property type="entry name" value="alpha/beta-Hydrolases"/>
    <property type="match status" value="1"/>
</dbReference>
<dbReference type="Pfam" id="PF07691">
    <property type="entry name" value="PA14"/>
    <property type="match status" value="1"/>
</dbReference>
<dbReference type="EMBL" id="WKJJ01000007">
    <property type="protein sequence ID" value="MRV72612.1"/>
    <property type="molecule type" value="Genomic_DNA"/>
</dbReference>
<keyword evidence="6" id="KW-1185">Reference proteome</keyword>
<evidence type="ECO:0000313" key="6">
    <source>
        <dbReference type="Proteomes" id="UP000446768"/>
    </source>
</evidence>
<evidence type="ECO:0000256" key="1">
    <source>
        <dbReference type="ARBA" id="ARBA00005622"/>
    </source>
</evidence>
<protein>
    <recommendedName>
        <fullName evidence="4">PA14 domain-containing protein</fullName>
    </recommendedName>
</protein>
<sequence length="508" mass="56268">MKKPLTLFRCVLFIISFFTFFTSASAQNPPGKRDSLYSEILKEERTIQVLLPENYKPGSAEKYDVLYILDGEWSLKFISPIQQFIQENAGMPPIIMVAVWNTNRDRDLLPTRIAQNAVSGGSDKFLAFLKSELIPHINKSYPATGNNILYGHSLGGLFAMHALLSEPQLFNSYLAVDPSFWWDDNAIGKIAADKLSKAALSGKSLFIAGREGDGLKQMGIPVIDAALKSKAPSGLNWKVAAYPDEHHGSVRLKGVYDGLKFFYEGYSNQAVEFHPMNGTILKDKPYKIYYAGSPEAIRSVHYTTDGSEPTASSARMEFENTFTNNANISAKLLGRYDRYNKTTVGEFKIGNAPAAGAKPKNAKPGGFHYSYYEGEWETLPDFEKLTPVKTGIANKDFTLAKLPRQTNFGLVIDGHIEIKKEGYYIFALDSDDGSRLSVGGKQLIAHDGLHGNGSPKSYLVPLEKGFYPIRLEYFQQAGGASLMLHYVVPGEEKPHPIPVPFELQYSAG</sequence>
<dbReference type="Gene3D" id="3.90.182.10">
    <property type="entry name" value="Toxin - Anthrax Protective Antigen,domain 1"/>
    <property type="match status" value="1"/>
</dbReference>
<keyword evidence="3" id="KW-0732">Signal</keyword>
<feature type="chain" id="PRO_5030677958" description="PA14 domain-containing protein" evidence="3">
    <location>
        <begin position="27"/>
        <end position="508"/>
    </location>
</feature>
<dbReference type="Proteomes" id="UP000446768">
    <property type="component" value="Unassembled WGS sequence"/>
</dbReference>
<reference evidence="5 6" key="1">
    <citation type="submission" date="2019-11" db="EMBL/GenBank/DDBJ databases">
        <title>Novel species isolated from a subtropical stream in China.</title>
        <authorList>
            <person name="Lu H."/>
        </authorList>
    </citation>
    <scope>NUCLEOTIDE SEQUENCE [LARGE SCALE GENOMIC DNA]</scope>
    <source>
        <strain evidence="5 6">FT92W</strain>
    </source>
</reference>
<dbReference type="RefSeq" id="WP_154374343.1">
    <property type="nucleotide sequence ID" value="NZ_WKJJ01000007.1"/>
</dbReference>
<dbReference type="GO" id="GO:0016788">
    <property type="term" value="F:hydrolase activity, acting on ester bonds"/>
    <property type="evidence" value="ECO:0007669"/>
    <property type="project" value="TreeGrafter"/>
</dbReference>
<dbReference type="InterPro" id="IPR052558">
    <property type="entry name" value="Siderophore_Hydrolase_D"/>
</dbReference>
<comment type="similarity">
    <text evidence="1">Belongs to the esterase D family.</text>
</comment>
<dbReference type="SUPFAM" id="SSF56988">
    <property type="entry name" value="Anthrax protective antigen"/>
    <property type="match status" value="1"/>
</dbReference>
<feature type="signal peptide" evidence="3">
    <location>
        <begin position="1"/>
        <end position="26"/>
    </location>
</feature>
<feature type="domain" description="PA14" evidence="4">
    <location>
        <begin position="361"/>
        <end position="501"/>
    </location>
</feature>
<dbReference type="InterPro" id="IPR000801">
    <property type="entry name" value="Esterase-like"/>
</dbReference>
<dbReference type="Pfam" id="PF00756">
    <property type="entry name" value="Esterase"/>
    <property type="match status" value="1"/>
</dbReference>
<dbReference type="Gene3D" id="3.40.50.1820">
    <property type="entry name" value="alpha/beta hydrolase"/>
    <property type="match status" value="1"/>
</dbReference>
<dbReference type="InterPro" id="IPR029058">
    <property type="entry name" value="AB_hydrolase_fold"/>
</dbReference>
<evidence type="ECO:0000256" key="2">
    <source>
        <dbReference type="ARBA" id="ARBA00022801"/>
    </source>
</evidence>
<dbReference type="PANTHER" id="PTHR40841">
    <property type="entry name" value="SIDEROPHORE TRIACETYLFUSARININE C ESTERASE"/>
    <property type="match status" value="1"/>
</dbReference>
<dbReference type="PANTHER" id="PTHR40841:SF2">
    <property type="entry name" value="SIDEROPHORE-DEGRADING ESTERASE (EUROFUNG)"/>
    <property type="match status" value="1"/>
</dbReference>
<organism evidence="5 6">
    <name type="scientific">Pseudoduganella rivuli</name>
    <dbReference type="NCBI Taxonomy" id="2666085"/>
    <lineage>
        <taxon>Bacteria</taxon>
        <taxon>Pseudomonadati</taxon>
        <taxon>Pseudomonadota</taxon>
        <taxon>Betaproteobacteria</taxon>
        <taxon>Burkholderiales</taxon>
        <taxon>Oxalobacteraceae</taxon>
        <taxon>Telluria group</taxon>
        <taxon>Pseudoduganella</taxon>
    </lineage>
</organism>
<evidence type="ECO:0000313" key="5">
    <source>
        <dbReference type="EMBL" id="MRV72612.1"/>
    </source>
</evidence>
<dbReference type="InterPro" id="IPR011658">
    <property type="entry name" value="PA14_dom"/>
</dbReference>
<keyword evidence="2" id="KW-0378">Hydrolase</keyword>
<proteinExistence type="inferred from homology"/>
<dbReference type="AlphaFoldDB" id="A0A7X2IM86"/>
<dbReference type="InterPro" id="IPR037524">
    <property type="entry name" value="PA14/GLEYA"/>
</dbReference>
<dbReference type="SMART" id="SM00758">
    <property type="entry name" value="PA14"/>
    <property type="match status" value="1"/>
</dbReference>
<evidence type="ECO:0000259" key="4">
    <source>
        <dbReference type="PROSITE" id="PS51820"/>
    </source>
</evidence>
<name>A0A7X2IM86_9BURK</name>
<comment type="caution">
    <text evidence="5">The sequence shown here is derived from an EMBL/GenBank/DDBJ whole genome shotgun (WGS) entry which is preliminary data.</text>
</comment>